<accession>A0ACA9SD07</accession>
<evidence type="ECO:0000313" key="1">
    <source>
        <dbReference type="EMBL" id="CAG8834161.1"/>
    </source>
</evidence>
<protein>
    <submittedName>
        <fullName evidence="1">36873_t:CDS:1</fullName>
    </submittedName>
</protein>
<evidence type="ECO:0000313" key="2">
    <source>
        <dbReference type="Proteomes" id="UP000789920"/>
    </source>
</evidence>
<proteinExistence type="predicted"/>
<dbReference type="EMBL" id="CAJVQC010108389">
    <property type="protein sequence ID" value="CAG8834161.1"/>
    <property type="molecule type" value="Genomic_DNA"/>
</dbReference>
<reference evidence="1" key="1">
    <citation type="submission" date="2021-06" db="EMBL/GenBank/DDBJ databases">
        <authorList>
            <person name="Kallberg Y."/>
            <person name="Tangrot J."/>
            <person name="Rosling A."/>
        </authorList>
    </citation>
    <scope>NUCLEOTIDE SEQUENCE</scope>
    <source>
        <strain evidence="1">MA461A</strain>
    </source>
</reference>
<sequence length="144" mass="16719">EENKPRFIKLVLLDIAIHLVFTSVYTGQIGNLIGITPWVVVLSNRNKDNEELDVIQSMVQHYKITVAGRKSLLTPIISKMRLHFFLVRICDKDLARKIQNDITPEEILVDLDKLDEPELKDHFQILAKYYREIKCDKTGCLLKD</sequence>
<feature type="non-terminal residue" evidence="1">
    <location>
        <position position="1"/>
    </location>
</feature>
<organism evidence="1 2">
    <name type="scientific">Racocetra persica</name>
    <dbReference type="NCBI Taxonomy" id="160502"/>
    <lineage>
        <taxon>Eukaryota</taxon>
        <taxon>Fungi</taxon>
        <taxon>Fungi incertae sedis</taxon>
        <taxon>Mucoromycota</taxon>
        <taxon>Glomeromycotina</taxon>
        <taxon>Glomeromycetes</taxon>
        <taxon>Diversisporales</taxon>
        <taxon>Gigasporaceae</taxon>
        <taxon>Racocetra</taxon>
    </lineage>
</organism>
<name>A0ACA9SD07_9GLOM</name>
<keyword evidence="2" id="KW-1185">Reference proteome</keyword>
<dbReference type="Proteomes" id="UP000789920">
    <property type="component" value="Unassembled WGS sequence"/>
</dbReference>
<gene>
    <name evidence="1" type="ORF">RPERSI_LOCUS29100</name>
</gene>
<comment type="caution">
    <text evidence="1">The sequence shown here is derived from an EMBL/GenBank/DDBJ whole genome shotgun (WGS) entry which is preliminary data.</text>
</comment>